<dbReference type="OrthoDB" id="165650at2"/>
<proteinExistence type="predicted"/>
<reference evidence="2 3" key="1">
    <citation type="journal article" date="2018" name="Genome Announc.">
        <title>Genome Sequence of Geothermobacter sp. HR-1 Iron Reducer from the Loihi Seamount.</title>
        <authorList>
            <person name="Smith H."/>
            <person name="Abuyen K."/>
            <person name="Tremblay J."/>
            <person name="Savalia P."/>
            <person name="Perez-Rodriguez I."/>
            <person name="Emerson D."/>
            <person name="Tully B."/>
            <person name="Amend J."/>
        </authorList>
    </citation>
    <scope>NUCLEOTIDE SEQUENCE [LARGE SCALE GENOMIC DNA]</scope>
    <source>
        <strain evidence="2 3">HR-1</strain>
    </source>
</reference>
<protein>
    <recommendedName>
        <fullName evidence="4">Flagellar operon protein</fullName>
    </recommendedName>
</protein>
<name>A0A2K2HD04_9BACT</name>
<evidence type="ECO:0000256" key="1">
    <source>
        <dbReference type="SAM" id="MobiDB-lite"/>
    </source>
</evidence>
<evidence type="ECO:0000313" key="3">
    <source>
        <dbReference type="Proteomes" id="UP000236340"/>
    </source>
</evidence>
<organism evidence="2 3">
    <name type="scientific">Geothermobacter hydrogeniphilus</name>
    <dbReference type="NCBI Taxonomy" id="1969733"/>
    <lineage>
        <taxon>Bacteria</taxon>
        <taxon>Pseudomonadati</taxon>
        <taxon>Thermodesulfobacteriota</taxon>
        <taxon>Desulfuromonadia</taxon>
        <taxon>Desulfuromonadales</taxon>
        <taxon>Geothermobacteraceae</taxon>
        <taxon>Geothermobacter</taxon>
    </lineage>
</organism>
<dbReference type="NCBIfam" id="TIGR02530">
    <property type="entry name" value="flg_new"/>
    <property type="match status" value="1"/>
</dbReference>
<evidence type="ECO:0008006" key="4">
    <source>
        <dbReference type="Google" id="ProtNLM"/>
    </source>
</evidence>
<feature type="region of interest" description="Disordered" evidence="1">
    <location>
        <begin position="1"/>
        <end position="28"/>
    </location>
</feature>
<evidence type="ECO:0000313" key="2">
    <source>
        <dbReference type="EMBL" id="PNU21123.1"/>
    </source>
</evidence>
<feature type="compositionally biased region" description="Polar residues" evidence="1">
    <location>
        <begin position="17"/>
        <end position="28"/>
    </location>
</feature>
<sequence>MSSPITIMPTPIGRPTSLPTTGAGKNTGINATRFESLLQDRMAGQSVRFSRHADQRLQQRGLRISGEQSQRLQQAMRKVADKGGRDSLVLLDNLALVVSVPNNTVVTVSDRGSLRENVFTNIDSAVIA</sequence>
<dbReference type="Proteomes" id="UP000236340">
    <property type="component" value="Unassembled WGS sequence"/>
</dbReference>
<gene>
    <name evidence="2" type="ORF">C2E25_03570</name>
</gene>
<comment type="caution">
    <text evidence="2">The sequence shown here is derived from an EMBL/GenBank/DDBJ whole genome shotgun (WGS) entry which is preliminary data.</text>
</comment>
<dbReference type="AlphaFoldDB" id="A0A2K2HD04"/>
<dbReference type="EMBL" id="PPFX01000005">
    <property type="protein sequence ID" value="PNU21123.1"/>
    <property type="molecule type" value="Genomic_DNA"/>
</dbReference>
<dbReference type="Pfam" id="PF12611">
    <property type="entry name" value="Flagellar_put"/>
    <property type="match status" value="1"/>
</dbReference>
<dbReference type="RefSeq" id="WP_103114419.1">
    <property type="nucleotide sequence ID" value="NZ_PPFX01000005.1"/>
</dbReference>
<accession>A0A2K2HD04</accession>
<dbReference type="InterPro" id="IPR013367">
    <property type="entry name" value="Flagellar_put"/>
</dbReference>